<feature type="region of interest" description="Disordered" evidence="1">
    <location>
        <begin position="585"/>
        <end position="605"/>
    </location>
</feature>
<feature type="compositionally biased region" description="Low complexity" evidence="1">
    <location>
        <begin position="364"/>
        <end position="376"/>
    </location>
</feature>
<feature type="region of interest" description="Disordered" evidence="1">
    <location>
        <begin position="719"/>
        <end position="760"/>
    </location>
</feature>
<proteinExistence type="predicted"/>
<sequence>MNKGCPWILLLLITANAATLTSCVGYNSEGRLPIDKRRIFLRPLLNDEYIPPLPIRHPTQFRNNRHNDHAALEETHDIALNRRSWIPLIYADELPTSAREMYVRPLRYSGRFSVKASSPVAVTKKPETFDIPLRKSIRVSHNVPREPSIQTTGYIKEVVVKKVPVHRLTPKPKYTILVDNVKQTTAHSAVNITPFEDGWRPKRITTFLPNVKATKASRRLKPVPFTQFSDSRNLGKKEKNNKERPSFNSESIKTLKPDSGISQDQNIQTNKSFGLDGSYTKFAGEKADGKYPYFVQSVDNSNRENKSDDALLSDPNILNHKTSDFESTKTNDNFRGTGRNKIFIGVEYADSELHGVKHDTSHEANANNNNDTGGNTVKSIDQEKKNPIMTNNKLKNGNSEMPSDVLLFDPHDGEKSSRYIKPNEEKKTHIHQTIDKSKSSIVKSHPGKEEDAGKQNMKESEIIDLAQPSSLAPYTDIHNNNNKLSLKEYTEDTIYFPPIIPDSRRILGKNITSTVKSTSIASTKAFVNNERLIEYDTKQANNTIASNHADSHRREHNRPKSETTNNFISHSYHSPTPPSLITVGSDNADFHHPHDPKRTRSKTNKTDTYVLQMKPSLFPDKPGNNRPRKPNIKITSAMLAGILIAALIFLGFLTGTMVFVFHQMKFSSRKSKKTERHKKRATVYAPEYLEEAFAGNTYIHNNIFLPNPQNLEERLSPEMDTSFSVDSDETTQAADHPTTSSSYVNTKNKSIYRHEDITSD</sequence>
<feature type="compositionally biased region" description="Basic and acidic residues" evidence="1">
    <location>
        <begin position="233"/>
        <end position="245"/>
    </location>
</feature>
<name>A0AAV2AJH7_9ARAC</name>
<dbReference type="AlphaFoldDB" id="A0AAV2AJH7"/>
<accession>A0AAV2AJH7</accession>
<dbReference type="EMBL" id="CAXIEN010000166">
    <property type="protein sequence ID" value="CAL1283279.1"/>
    <property type="molecule type" value="Genomic_DNA"/>
</dbReference>
<feature type="chain" id="PRO_5043920530" evidence="3">
    <location>
        <begin position="24"/>
        <end position="760"/>
    </location>
</feature>
<feature type="compositionally biased region" description="Polar residues" evidence="1">
    <location>
        <begin position="260"/>
        <end position="272"/>
    </location>
</feature>
<protein>
    <submittedName>
        <fullName evidence="4">Uncharacterized protein</fullName>
    </submittedName>
</protein>
<organism evidence="4 5">
    <name type="scientific">Larinioides sclopetarius</name>
    <dbReference type="NCBI Taxonomy" id="280406"/>
    <lineage>
        <taxon>Eukaryota</taxon>
        <taxon>Metazoa</taxon>
        <taxon>Ecdysozoa</taxon>
        <taxon>Arthropoda</taxon>
        <taxon>Chelicerata</taxon>
        <taxon>Arachnida</taxon>
        <taxon>Araneae</taxon>
        <taxon>Araneomorphae</taxon>
        <taxon>Entelegynae</taxon>
        <taxon>Araneoidea</taxon>
        <taxon>Araneidae</taxon>
        <taxon>Larinioides</taxon>
    </lineage>
</organism>
<keyword evidence="5" id="KW-1185">Reference proteome</keyword>
<feature type="compositionally biased region" description="Basic and acidic residues" evidence="1">
    <location>
        <begin position="588"/>
        <end position="598"/>
    </location>
</feature>
<keyword evidence="3" id="KW-0732">Signal</keyword>
<feature type="region of interest" description="Disordered" evidence="1">
    <location>
        <begin position="222"/>
        <end position="275"/>
    </location>
</feature>
<reference evidence="4 5" key="1">
    <citation type="submission" date="2024-04" db="EMBL/GenBank/DDBJ databases">
        <authorList>
            <person name="Rising A."/>
            <person name="Reimegard J."/>
            <person name="Sonavane S."/>
            <person name="Akerstrom W."/>
            <person name="Nylinder S."/>
            <person name="Hedman E."/>
            <person name="Kallberg Y."/>
        </authorList>
    </citation>
    <scope>NUCLEOTIDE SEQUENCE [LARGE SCALE GENOMIC DNA]</scope>
</reference>
<gene>
    <name evidence="4" type="ORF">LARSCL_LOCUS12498</name>
</gene>
<evidence type="ECO:0000313" key="4">
    <source>
        <dbReference type="EMBL" id="CAL1283279.1"/>
    </source>
</evidence>
<feature type="compositionally biased region" description="Basic and acidic residues" evidence="1">
    <location>
        <begin position="549"/>
        <end position="561"/>
    </location>
</feature>
<feature type="compositionally biased region" description="Polar residues" evidence="1">
    <location>
        <begin position="719"/>
        <end position="749"/>
    </location>
</feature>
<feature type="compositionally biased region" description="Basic and acidic residues" evidence="1">
    <location>
        <begin position="426"/>
        <end position="438"/>
    </location>
</feature>
<feature type="signal peptide" evidence="3">
    <location>
        <begin position="1"/>
        <end position="23"/>
    </location>
</feature>
<comment type="caution">
    <text evidence="4">The sequence shown here is derived from an EMBL/GenBank/DDBJ whole genome shotgun (WGS) entry which is preliminary data.</text>
</comment>
<feature type="region of interest" description="Disordered" evidence="1">
    <location>
        <begin position="426"/>
        <end position="455"/>
    </location>
</feature>
<feature type="compositionally biased region" description="Polar residues" evidence="1">
    <location>
        <begin position="562"/>
        <end position="573"/>
    </location>
</feature>
<feature type="transmembrane region" description="Helical" evidence="2">
    <location>
        <begin position="637"/>
        <end position="661"/>
    </location>
</feature>
<dbReference type="PROSITE" id="PS51257">
    <property type="entry name" value="PROKAR_LIPOPROTEIN"/>
    <property type="match status" value="1"/>
</dbReference>
<keyword evidence="2" id="KW-0812">Transmembrane</keyword>
<dbReference type="Proteomes" id="UP001497382">
    <property type="component" value="Unassembled WGS sequence"/>
</dbReference>
<evidence type="ECO:0000256" key="2">
    <source>
        <dbReference type="SAM" id="Phobius"/>
    </source>
</evidence>
<evidence type="ECO:0000256" key="1">
    <source>
        <dbReference type="SAM" id="MobiDB-lite"/>
    </source>
</evidence>
<feature type="region of interest" description="Disordered" evidence="1">
    <location>
        <begin position="360"/>
        <end position="404"/>
    </location>
</feature>
<keyword evidence="2" id="KW-0472">Membrane</keyword>
<evidence type="ECO:0000313" key="5">
    <source>
        <dbReference type="Proteomes" id="UP001497382"/>
    </source>
</evidence>
<keyword evidence="2" id="KW-1133">Transmembrane helix</keyword>
<evidence type="ECO:0000256" key="3">
    <source>
        <dbReference type="SAM" id="SignalP"/>
    </source>
</evidence>
<feature type="compositionally biased region" description="Basic and acidic residues" evidence="1">
    <location>
        <begin position="446"/>
        <end position="455"/>
    </location>
</feature>
<feature type="compositionally biased region" description="Polar residues" evidence="1">
    <location>
        <begin position="388"/>
        <end position="401"/>
    </location>
</feature>
<feature type="region of interest" description="Disordered" evidence="1">
    <location>
        <begin position="545"/>
        <end position="573"/>
    </location>
</feature>